<reference evidence="10" key="1">
    <citation type="submission" date="2020-06" db="EMBL/GenBank/DDBJ databases">
        <title>Unique genomic features of the anaerobic methanotrophic archaea.</title>
        <authorList>
            <person name="Chadwick G.L."/>
            <person name="Skennerton C.T."/>
            <person name="Laso-Perez R."/>
            <person name="Leu A.O."/>
            <person name="Speth D.R."/>
            <person name="Yu H."/>
            <person name="Morgan-Lang C."/>
            <person name="Hatzenpichler R."/>
            <person name="Goudeau D."/>
            <person name="Malmstrom R."/>
            <person name="Brazelton W.J."/>
            <person name="Woyke T."/>
            <person name="Hallam S.J."/>
            <person name="Tyson G.W."/>
            <person name="Wegener G."/>
            <person name="Boetius A."/>
            <person name="Orphan V."/>
        </authorList>
    </citation>
    <scope>NUCLEOTIDE SEQUENCE</scope>
</reference>
<dbReference type="FunFam" id="3.40.50.300:FF:000134">
    <property type="entry name" value="Iron-enterobactin ABC transporter ATP-binding protein"/>
    <property type="match status" value="1"/>
</dbReference>
<dbReference type="Pfam" id="PF00005">
    <property type="entry name" value="ABC_tran"/>
    <property type="match status" value="1"/>
</dbReference>
<evidence type="ECO:0000256" key="5">
    <source>
        <dbReference type="ARBA" id="ARBA00058960"/>
    </source>
</evidence>
<keyword evidence="1" id="KW-0813">Transport</keyword>
<dbReference type="PROSITE" id="PS00211">
    <property type="entry name" value="ABC_TRANSPORTER_1"/>
    <property type="match status" value="1"/>
</dbReference>
<dbReference type="InterPro" id="IPR017871">
    <property type="entry name" value="ABC_transporter-like_CS"/>
</dbReference>
<dbReference type="GO" id="GO:0016887">
    <property type="term" value="F:ATP hydrolysis activity"/>
    <property type="evidence" value="ECO:0007669"/>
    <property type="project" value="InterPro"/>
</dbReference>
<dbReference type="EC" id="7.6.2.8" evidence="6"/>
<comment type="function">
    <text evidence="5">Required for corrinoid utilization. Probably part of the ABC transporter complex BtuCDF involved in cobalamin (vitamin B12) import. Probably responsible for energy coupling to the transport system.</text>
</comment>
<feature type="domain" description="ABC transporter" evidence="9">
    <location>
        <begin position="3"/>
        <end position="237"/>
    </location>
</feature>
<dbReference type="CDD" id="cd03214">
    <property type="entry name" value="ABC_Iron-Siderophores_B12_Hemin"/>
    <property type="match status" value="1"/>
</dbReference>
<dbReference type="InterPro" id="IPR003439">
    <property type="entry name" value="ABC_transporter-like_ATP-bd"/>
</dbReference>
<evidence type="ECO:0000256" key="4">
    <source>
        <dbReference type="ARBA" id="ARBA00050590"/>
    </source>
</evidence>
<dbReference type="InterPro" id="IPR003593">
    <property type="entry name" value="AAA+_ATPase"/>
</dbReference>
<evidence type="ECO:0000256" key="3">
    <source>
        <dbReference type="ARBA" id="ARBA00022840"/>
    </source>
</evidence>
<accession>A0A7G9Z718</accession>
<dbReference type="AlphaFoldDB" id="A0A7G9Z718"/>
<name>A0A7G9Z718_9EURY</name>
<dbReference type="EMBL" id="MT631643">
    <property type="protein sequence ID" value="QNO56052.1"/>
    <property type="molecule type" value="Genomic_DNA"/>
</dbReference>
<dbReference type="GO" id="GO:0005524">
    <property type="term" value="F:ATP binding"/>
    <property type="evidence" value="ECO:0007669"/>
    <property type="project" value="UniProtKB-KW"/>
</dbReference>
<keyword evidence="3 10" id="KW-0067">ATP-binding</keyword>
<comment type="catalytic activity">
    <reaction evidence="4">
        <text>an R-cob(III)alamin(out) + ATP + H2O = an R-cob(III)alamin(in) + ADP + phosphate + H(+)</text>
        <dbReference type="Rhea" id="RHEA:17873"/>
        <dbReference type="ChEBI" id="CHEBI:15377"/>
        <dbReference type="ChEBI" id="CHEBI:15378"/>
        <dbReference type="ChEBI" id="CHEBI:30616"/>
        <dbReference type="ChEBI" id="CHEBI:43474"/>
        <dbReference type="ChEBI" id="CHEBI:140785"/>
        <dbReference type="ChEBI" id="CHEBI:456216"/>
        <dbReference type="EC" id="7.6.2.8"/>
    </reaction>
</comment>
<evidence type="ECO:0000313" key="10">
    <source>
        <dbReference type="EMBL" id="QNO56052.1"/>
    </source>
</evidence>
<proteinExistence type="predicted"/>
<protein>
    <recommendedName>
        <fullName evidence="7">Cobalamin import ATP-binding protein BtuD</fullName>
        <ecNumber evidence="6">7.6.2.8</ecNumber>
    </recommendedName>
    <alternativeName>
        <fullName evidence="8">Vitamin B12-transporting ATPase</fullName>
    </alternativeName>
</protein>
<evidence type="ECO:0000256" key="7">
    <source>
        <dbReference type="ARBA" id="ARBA00073649"/>
    </source>
</evidence>
<dbReference type="PANTHER" id="PTHR42794">
    <property type="entry name" value="HEMIN IMPORT ATP-BINDING PROTEIN HMUV"/>
    <property type="match status" value="1"/>
</dbReference>
<dbReference type="GO" id="GO:0015420">
    <property type="term" value="F:ABC-type vitamin B12 transporter activity"/>
    <property type="evidence" value="ECO:0007669"/>
    <property type="project" value="UniProtKB-EC"/>
</dbReference>
<evidence type="ECO:0000256" key="1">
    <source>
        <dbReference type="ARBA" id="ARBA00022448"/>
    </source>
</evidence>
<evidence type="ECO:0000256" key="2">
    <source>
        <dbReference type="ARBA" id="ARBA00022741"/>
    </source>
</evidence>
<dbReference type="InterPro" id="IPR027417">
    <property type="entry name" value="P-loop_NTPase"/>
</dbReference>
<dbReference type="Gene3D" id="3.40.50.300">
    <property type="entry name" value="P-loop containing nucleotide triphosphate hydrolases"/>
    <property type="match status" value="1"/>
</dbReference>
<dbReference type="SUPFAM" id="SSF52540">
    <property type="entry name" value="P-loop containing nucleoside triphosphate hydrolases"/>
    <property type="match status" value="1"/>
</dbReference>
<sequence>MRLKIKDMEFGYASVTILKDVTMELAESEVLGVVGPNGAGKSTLIRCIDRIISPQKGSILVDGTDIKTMSSTNRAKKIGYVPQGVAQAFPTTVFDTVLMGRRPHFGWWSRKEDNEKVLDMLELLNLEQFAMRGINELSGGQQQKVFIARALTQEADILLLDEPVSALDIRHQLEVLNVIRTVVKESGISVMISIHDLNLASRFTDRLLLMYNGTVFSTGPSSSVLTHDNIRQVYGVEANVSTHGGRNYIAPDKPVGEK</sequence>
<evidence type="ECO:0000259" key="9">
    <source>
        <dbReference type="PROSITE" id="PS50893"/>
    </source>
</evidence>
<evidence type="ECO:0000256" key="8">
    <source>
        <dbReference type="ARBA" id="ARBA00077139"/>
    </source>
</evidence>
<gene>
    <name evidence="10" type="primary">btuD</name>
    <name evidence="10" type="ORF">GMDKCDLI_00031</name>
</gene>
<dbReference type="PANTHER" id="PTHR42794:SF2">
    <property type="entry name" value="ABC TRANSPORTER ATP-BINDING PROTEIN"/>
    <property type="match status" value="1"/>
</dbReference>
<organism evidence="10">
    <name type="scientific">Candidatus Methanophaga sp. ANME-1 ERB7</name>
    <dbReference type="NCBI Taxonomy" id="2759913"/>
    <lineage>
        <taxon>Archaea</taxon>
        <taxon>Methanobacteriati</taxon>
        <taxon>Methanobacteriota</taxon>
        <taxon>Stenosarchaea group</taxon>
        <taxon>Methanomicrobia</taxon>
        <taxon>Candidatus Methanophagales</taxon>
        <taxon>Candidatus Methanophagaceae</taxon>
        <taxon>Candidatus Methanophaga</taxon>
    </lineage>
</organism>
<keyword evidence="2" id="KW-0547">Nucleotide-binding</keyword>
<evidence type="ECO:0000256" key="6">
    <source>
        <dbReference type="ARBA" id="ARBA00066387"/>
    </source>
</evidence>
<dbReference type="SMART" id="SM00382">
    <property type="entry name" value="AAA"/>
    <property type="match status" value="1"/>
</dbReference>
<dbReference type="PROSITE" id="PS50893">
    <property type="entry name" value="ABC_TRANSPORTER_2"/>
    <property type="match status" value="1"/>
</dbReference>